<dbReference type="RefSeq" id="WP_271689398.1">
    <property type="nucleotide sequence ID" value="NZ_CP116423.1"/>
</dbReference>
<dbReference type="PROSITE" id="PS50052">
    <property type="entry name" value="GUANYLATE_KINASE_2"/>
    <property type="match status" value="1"/>
</dbReference>
<comment type="pathway">
    <text evidence="2 6">Metabolic intermediate biosynthesis; 5-phospho-alpha-D-ribose 1-diphosphate biosynthesis; 5-phospho-alpha-D-ribose 1-diphosphate from D-ribose 5-phosphate (route II): step 3/3.</text>
</comment>
<dbReference type="NCBIfam" id="TIGR02322">
    <property type="entry name" value="phosphon_PhnN"/>
    <property type="match status" value="1"/>
</dbReference>
<comment type="similarity">
    <text evidence="6">Belongs to the ribose 1,5-bisphosphokinase family.</text>
</comment>
<evidence type="ECO:0000313" key="8">
    <source>
        <dbReference type="EMBL" id="WCE71242.1"/>
    </source>
</evidence>
<dbReference type="PANTHER" id="PTHR23117:SF8">
    <property type="entry name" value="RIBOSE 1,5-BISPHOSPHATE PHOSPHOKINASE PHNN"/>
    <property type="match status" value="1"/>
</dbReference>
<dbReference type="Gene3D" id="3.40.50.300">
    <property type="entry name" value="P-loop containing nucleotide triphosphate hydrolases"/>
    <property type="match status" value="1"/>
</dbReference>
<reference evidence="8" key="1">
    <citation type="submission" date="2023-01" db="EMBL/GenBank/DDBJ databases">
        <title>Comparative genomic analysis of cold water coral derived Sulfitobacter faviae: insights into their metabolism and habitat adaptation.</title>
        <authorList>
            <person name="Guo Y."/>
            <person name="Lin S."/>
            <person name="Huang Z."/>
            <person name="Tang K."/>
            <person name="Wang X."/>
        </authorList>
    </citation>
    <scope>NUCLEOTIDE SEQUENCE</scope>
    <source>
        <strain evidence="8">SCSIO W_1865</strain>
    </source>
</reference>
<organism evidence="8 9">
    <name type="scientific">Sulfitobacter faviae</name>
    <dbReference type="NCBI Taxonomy" id="1775881"/>
    <lineage>
        <taxon>Bacteria</taxon>
        <taxon>Pseudomonadati</taxon>
        <taxon>Pseudomonadota</taxon>
        <taxon>Alphaproteobacteria</taxon>
        <taxon>Rhodobacterales</taxon>
        <taxon>Roseobacteraceae</taxon>
        <taxon>Sulfitobacter</taxon>
    </lineage>
</organism>
<name>A0AAX3LRT3_9RHOB</name>
<evidence type="ECO:0000313" key="9">
    <source>
        <dbReference type="Proteomes" id="UP001210770"/>
    </source>
</evidence>
<dbReference type="PANTHER" id="PTHR23117">
    <property type="entry name" value="GUANYLATE KINASE-RELATED"/>
    <property type="match status" value="1"/>
</dbReference>
<keyword evidence="5 6" id="KW-0067">ATP-binding</keyword>
<evidence type="ECO:0000256" key="2">
    <source>
        <dbReference type="ARBA" id="ARBA00005069"/>
    </source>
</evidence>
<dbReference type="HAMAP" id="MF_00836">
    <property type="entry name" value="PhnN"/>
    <property type="match status" value="1"/>
</dbReference>
<proteinExistence type="inferred from homology"/>
<evidence type="ECO:0000256" key="1">
    <source>
        <dbReference type="ARBA" id="ARBA00000373"/>
    </source>
</evidence>
<dbReference type="GO" id="GO:0005829">
    <property type="term" value="C:cytosol"/>
    <property type="evidence" value="ECO:0007669"/>
    <property type="project" value="TreeGrafter"/>
</dbReference>
<evidence type="ECO:0000256" key="4">
    <source>
        <dbReference type="ARBA" id="ARBA00022741"/>
    </source>
</evidence>
<feature type="domain" description="Guanylate kinase-like" evidence="7">
    <location>
        <begin position="3"/>
        <end position="176"/>
    </location>
</feature>
<evidence type="ECO:0000256" key="5">
    <source>
        <dbReference type="ARBA" id="ARBA00022840"/>
    </source>
</evidence>
<sequence>MSGRFIAVVGPSGVGKDSVMEALAEAQPDLFLARRAITRPSEAGGEDFDGIDEATFLRLEAEGAFALSWAAHGLRYGIPIAVDMALAEGRDVLANLSRAVLTEAKLRFDRFEVLSLTAAPEVLAARLRGRGRESEAEITARLARAERVLPDHIAAIEIDNSGPLKQTVALALAALYPERAAR</sequence>
<protein>
    <recommendedName>
        <fullName evidence="6">Ribose 1,5-bisphosphate phosphokinase PhnN</fullName>
        <ecNumber evidence="6">2.7.4.23</ecNumber>
    </recommendedName>
    <alternativeName>
        <fullName evidence="6">Ribose 1,5-bisphosphokinase</fullName>
    </alternativeName>
</protein>
<comment type="catalytic activity">
    <reaction evidence="1 6">
        <text>alpha-D-ribose 1,5-bisphosphate + ATP = 5-phospho-alpha-D-ribose 1-diphosphate + ADP</text>
        <dbReference type="Rhea" id="RHEA:20109"/>
        <dbReference type="ChEBI" id="CHEBI:30616"/>
        <dbReference type="ChEBI" id="CHEBI:58017"/>
        <dbReference type="ChEBI" id="CHEBI:68688"/>
        <dbReference type="ChEBI" id="CHEBI:456216"/>
        <dbReference type="EC" id="2.7.4.23"/>
    </reaction>
</comment>
<dbReference type="GO" id="GO:0019634">
    <property type="term" value="P:organic phosphonate metabolic process"/>
    <property type="evidence" value="ECO:0007669"/>
    <property type="project" value="UniProtKB-UniRule"/>
</dbReference>
<dbReference type="GO" id="GO:0006015">
    <property type="term" value="P:5-phosphoribose 1-diphosphate biosynthetic process"/>
    <property type="evidence" value="ECO:0007669"/>
    <property type="project" value="UniProtKB-UniRule"/>
</dbReference>
<dbReference type="InterPro" id="IPR027417">
    <property type="entry name" value="P-loop_NTPase"/>
</dbReference>
<dbReference type="Proteomes" id="UP001210770">
    <property type="component" value="Chromosome"/>
</dbReference>
<evidence type="ECO:0000256" key="3">
    <source>
        <dbReference type="ARBA" id="ARBA00022679"/>
    </source>
</evidence>
<dbReference type="EC" id="2.7.4.23" evidence="6"/>
<dbReference type="GO" id="GO:0033863">
    <property type="term" value="F:ribose 1,5-bisphosphate phosphokinase activity"/>
    <property type="evidence" value="ECO:0007669"/>
    <property type="project" value="UniProtKB-UniRule"/>
</dbReference>
<keyword evidence="3 6" id="KW-0808">Transferase</keyword>
<dbReference type="SMART" id="SM00072">
    <property type="entry name" value="GuKc"/>
    <property type="match status" value="1"/>
</dbReference>
<dbReference type="InterPro" id="IPR008145">
    <property type="entry name" value="GK/Ca_channel_bsu"/>
</dbReference>
<keyword evidence="4 6" id="KW-0547">Nucleotide-binding</keyword>
<comment type="function">
    <text evidence="6">Catalyzes the phosphorylation of ribose 1,5-bisphosphate to 5-phospho-D-ribosyl alpha-1-diphosphate (PRPP).</text>
</comment>
<dbReference type="InterPro" id="IPR008144">
    <property type="entry name" value="Guanylate_kin-like_dom"/>
</dbReference>
<dbReference type="EMBL" id="CP116423">
    <property type="protein sequence ID" value="WCE71242.1"/>
    <property type="molecule type" value="Genomic_DNA"/>
</dbReference>
<dbReference type="SUPFAM" id="SSF52540">
    <property type="entry name" value="P-loop containing nucleoside triphosphate hydrolases"/>
    <property type="match status" value="1"/>
</dbReference>
<evidence type="ECO:0000256" key="6">
    <source>
        <dbReference type="HAMAP-Rule" id="MF_00836"/>
    </source>
</evidence>
<evidence type="ECO:0000259" key="7">
    <source>
        <dbReference type="PROSITE" id="PS50052"/>
    </source>
</evidence>
<gene>
    <name evidence="6 8" type="primary">phnN</name>
    <name evidence="8" type="ORF">PL336_05175</name>
</gene>
<accession>A0AAX3LRT3</accession>
<dbReference type="AlphaFoldDB" id="A0AAX3LRT3"/>
<feature type="binding site" evidence="6">
    <location>
        <begin position="10"/>
        <end position="17"/>
    </location>
    <ligand>
        <name>ATP</name>
        <dbReference type="ChEBI" id="CHEBI:30616"/>
    </ligand>
</feature>
<dbReference type="GO" id="GO:0005524">
    <property type="term" value="F:ATP binding"/>
    <property type="evidence" value="ECO:0007669"/>
    <property type="project" value="UniProtKB-KW"/>
</dbReference>
<dbReference type="InterPro" id="IPR012699">
    <property type="entry name" value="PhnN"/>
</dbReference>